<keyword evidence="2" id="KW-0805">Transcription regulation</keyword>
<sequence length="408" mass="45706">MVTIASKTTKEYPSLYLGLSSTIPKLIEKFLHSNGKELWMIQALLLLCCWPLPFGPKSADPSLSYSGLATSSALEIGLHRYKFPSDFKYDEPYDEGTAFMQKKTWLACFIVSQHTELGVPTCFHIDRTIINALETSDTRMPGVLKDQLRTTYLGFRISHSLGNDISSLSGLPSNRTSLIHLFETDLATARTGTSADRDASGEICFLAVKLQLYSYAFENNSSEEKEGADDGNRCEIFLRAYNAAMELVQIAVTNSSEAPYWTRQVYQSVINAMTFLLKLCSSSAPQLSAMDSPSTRNLISQGWGLLRSGSLMENDHLFRISNLVAYLSKLEEKDPQLPRLTVQSRMSANVMYDAVWRAKLRFSPEVRNMRPADYTATAVLEELSASWAENVLGEDGLFRHWNSVITNY</sequence>
<evidence type="ECO:0000256" key="2">
    <source>
        <dbReference type="ARBA" id="ARBA00023015"/>
    </source>
</evidence>
<dbReference type="Proteomes" id="UP000054383">
    <property type="component" value="Unassembled WGS sequence"/>
</dbReference>
<evidence type="ECO:0000256" key="1">
    <source>
        <dbReference type="ARBA" id="ARBA00004123"/>
    </source>
</evidence>
<dbReference type="Pfam" id="PF04082">
    <property type="entry name" value="Fungal_trans"/>
    <property type="match status" value="1"/>
</dbReference>
<evidence type="ECO:0000256" key="5">
    <source>
        <dbReference type="ARBA" id="ARBA00023242"/>
    </source>
</evidence>
<reference evidence="7 8" key="1">
    <citation type="submission" date="2015-04" db="EMBL/GenBank/DDBJ databases">
        <authorList>
            <person name="Syromyatnikov M.Y."/>
            <person name="Popov V.N."/>
        </authorList>
    </citation>
    <scope>NUCLEOTIDE SEQUENCE [LARGE SCALE GENOMIC DNA]</scope>
    <source>
        <strain evidence="7">WF-38-12</strain>
    </source>
</reference>
<gene>
    <name evidence="7" type="ORF">PISL3812_05495</name>
</gene>
<evidence type="ECO:0000256" key="3">
    <source>
        <dbReference type="ARBA" id="ARBA00023125"/>
    </source>
</evidence>
<keyword evidence="8" id="KW-1185">Reference proteome</keyword>
<dbReference type="STRING" id="28573.A0A0U1LYQ0"/>
<keyword evidence="3" id="KW-0238">DNA-binding</keyword>
<dbReference type="InterPro" id="IPR051089">
    <property type="entry name" value="prtT"/>
</dbReference>
<dbReference type="GO" id="GO:0000976">
    <property type="term" value="F:transcription cis-regulatory region binding"/>
    <property type="evidence" value="ECO:0007669"/>
    <property type="project" value="TreeGrafter"/>
</dbReference>
<dbReference type="GO" id="GO:0006351">
    <property type="term" value="P:DNA-templated transcription"/>
    <property type="evidence" value="ECO:0007669"/>
    <property type="project" value="InterPro"/>
</dbReference>
<protein>
    <submittedName>
        <fullName evidence="7">Putative transcription factor SEF1</fullName>
    </submittedName>
</protein>
<evidence type="ECO:0000313" key="8">
    <source>
        <dbReference type="Proteomes" id="UP000054383"/>
    </source>
</evidence>
<evidence type="ECO:0000313" key="7">
    <source>
        <dbReference type="EMBL" id="CRG88465.1"/>
    </source>
</evidence>
<name>A0A0U1LYQ0_TALIS</name>
<keyword evidence="4" id="KW-0804">Transcription</keyword>
<dbReference type="EMBL" id="CVMT01000004">
    <property type="protein sequence ID" value="CRG88465.1"/>
    <property type="molecule type" value="Genomic_DNA"/>
</dbReference>
<feature type="domain" description="Xylanolytic transcriptional activator regulatory" evidence="6">
    <location>
        <begin position="26"/>
        <end position="110"/>
    </location>
</feature>
<evidence type="ECO:0000256" key="4">
    <source>
        <dbReference type="ARBA" id="ARBA00023163"/>
    </source>
</evidence>
<keyword evidence="5" id="KW-0539">Nucleus</keyword>
<dbReference type="OrthoDB" id="3163292at2759"/>
<accession>A0A0U1LYQ0</accession>
<comment type="subcellular location">
    <subcellularLocation>
        <location evidence="1">Nucleus</location>
    </subcellularLocation>
</comment>
<organism evidence="7 8">
    <name type="scientific">Talaromyces islandicus</name>
    <name type="common">Penicillium islandicum</name>
    <dbReference type="NCBI Taxonomy" id="28573"/>
    <lineage>
        <taxon>Eukaryota</taxon>
        <taxon>Fungi</taxon>
        <taxon>Dikarya</taxon>
        <taxon>Ascomycota</taxon>
        <taxon>Pezizomycotina</taxon>
        <taxon>Eurotiomycetes</taxon>
        <taxon>Eurotiomycetidae</taxon>
        <taxon>Eurotiales</taxon>
        <taxon>Trichocomaceae</taxon>
        <taxon>Talaromyces</taxon>
        <taxon>Talaromyces sect. Islandici</taxon>
    </lineage>
</organism>
<dbReference type="GO" id="GO:0005634">
    <property type="term" value="C:nucleus"/>
    <property type="evidence" value="ECO:0007669"/>
    <property type="project" value="UniProtKB-SubCell"/>
</dbReference>
<dbReference type="PANTHER" id="PTHR31845">
    <property type="entry name" value="FINGER DOMAIN PROTEIN, PUTATIVE-RELATED"/>
    <property type="match status" value="1"/>
</dbReference>
<dbReference type="AlphaFoldDB" id="A0A0U1LYQ0"/>
<dbReference type="GO" id="GO:0000981">
    <property type="term" value="F:DNA-binding transcription factor activity, RNA polymerase II-specific"/>
    <property type="evidence" value="ECO:0007669"/>
    <property type="project" value="TreeGrafter"/>
</dbReference>
<proteinExistence type="predicted"/>
<dbReference type="PANTHER" id="PTHR31845:SF21">
    <property type="entry name" value="REGULATORY PROTEIN LEU3"/>
    <property type="match status" value="1"/>
</dbReference>
<dbReference type="InterPro" id="IPR007219">
    <property type="entry name" value="XnlR_reg_dom"/>
</dbReference>
<dbReference type="GO" id="GO:0008270">
    <property type="term" value="F:zinc ion binding"/>
    <property type="evidence" value="ECO:0007669"/>
    <property type="project" value="InterPro"/>
</dbReference>
<evidence type="ECO:0000259" key="6">
    <source>
        <dbReference type="Pfam" id="PF04082"/>
    </source>
</evidence>